<reference evidence="2 3" key="1">
    <citation type="submission" date="2019-09" db="EMBL/GenBank/DDBJ databases">
        <title>Draft genome sequencing and comparative genomics of hatchery-associated Vibrios.</title>
        <authorList>
            <person name="Kehlet-Delgado H."/>
            <person name="Mueller R.S."/>
        </authorList>
    </citation>
    <scope>NUCLEOTIDE SEQUENCE [LARGE SCALE GENOMIC DNA]</scope>
    <source>
        <strain evidence="2 3">99-46-Y</strain>
    </source>
</reference>
<proteinExistence type="predicted"/>
<evidence type="ECO:0000256" key="1">
    <source>
        <dbReference type="SAM" id="Phobius"/>
    </source>
</evidence>
<dbReference type="Proteomes" id="UP000565719">
    <property type="component" value="Unassembled WGS sequence"/>
</dbReference>
<comment type="caution">
    <text evidence="2">The sequence shown here is derived from an EMBL/GenBank/DDBJ whole genome shotgun (WGS) entry which is preliminary data.</text>
</comment>
<keyword evidence="1" id="KW-0472">Membrane</keyword>
<dbReference type="RefSeq" id="WP_171362381.1">
    <property type="nucleotide sequence ID" value="NZ_VTXC01000106.1"/>
</dbReference>
<organism evidence="2 3">
    <name type="scientific">Vibrio pectenicida</name>
    <dbReference type="NCBI Taxonomy" id="62763"/>
    <lineage>
        <taxon>Bacteria</taxon>
        <taxon>Pseudomonadati</taxon>
        <taxon>Pseudomonadota</taxon>
        <taxon>Gammaproteobacteria</taxon>
        <taxon>Vibrionales</taxon>
        <taxon>Vibrionaceae</taxon>
        <taxon>Vibrio</taxon>
    </lineage>
</organism>
<feature type="transmembrane region" description="Helical" evidence="1">
    <location>
        <begin position="34"/>
        <end position="55"/>
    </location>
</feature>
<evidence type="ECO:0000313" key="2">
    <source>
        <dbReference type="EMBL" id="NOH73438.1"/>
    </source>
</evidence>
<accession>A0A7Y4A2P4</accession>
<name>A0A7Y4A2P4_9VIBR</name>
<sequence length="182" mass="21073">MLANGDNITTRRETRDFLLNRSNNFKGFYIEIKILISISLFFNFLIFILISFYFINDSEVYFKNSGLFVSVDNYANANANANSSRGIRNNNPLNIGNSNKNRWLGEVKKKRDSEFEEFVSVEFGFRAGYKTLMTYRNKYDIKTIEGIVKRFSPPNENNTENIINQISIMTGIPRNESIGKDE</sequence>
<dbReference type="EMBL" id="VTXC01000106">
    <property type="protein sequence ID" value="NOH73438.1"/>
    <property type="molecule type" value="Genomic_DNA"/>
</dbReference>
<gene>
    <name evidence="2" type="ORF">F0225_19190</name>
</gene>
<keyword evidence="1" id="KW-1133">Transmembrane helix</keyword>
<keyword evidence="1" id="KW-0812">Transmembrane</keyword>
<feature type="non-terminal residue" evidence="2">
    <location>
        <position position="182"/>
    </location>
</feature>
<evidence type="ECO:0000313" key="3">
    <source>
        <dbReference type="Proteomes" id="UP000565719"/>
    </source>
</evidence>
<protein>
    <submittedName>
        <fullName evidence="2">Uncharacterized protein</fullName>
    </submittedName>
</protein>
<dbReference type="AlphaFoldDB" id="A0A7Y4A2P4"/>